<dbReference type="OrthoDB" id="3251775at2759"/>
<reference evidence="2 3" key="1">
    <citation type="journal article" date="2011" name="PLoS Pathog.">
        <title>Endophytic Life Strategies Decoded by Genome and Transcriptome Analyses of the Mutualistic Root Symbiont Piriformospora indica.</title>
        <authorList>
            <person name="Zuccaro A."/>
            <person name="Lahrmann U."/>
            <person name="Guldener U."/>
            <person name="Langen G."/>
            <person name="Pfiffi S."/>
            <person name="Biedenkopf D."/>
            <person name="Wong P."/>
            <person name="Samans B."/>
            <person name="Grimm C."/>
            <person name="Basiewicz M."/>
            <person name="Murat C."/>
            <person name="Martin F."/>
            <person name="Kogel K.H."/>
        </authorList>
    </citation>
    <scope>NUCLEOTIDE SEQUENCE [LARGE SCALE GENOMIC DNA]</scope>
    <source>
        <strain evidence="2 3">DSM 11827</strain>
    </source>
</reference>
<dbReference type="InParanoid" id="G4TNK4"/>
<dbReference type="EMBL" id="CAFZ01000189">
    <property type="protein sequence ID" value="CCA72891.1"/>
    <property type="molecule type" value="Genomic_DNA"/>
</dbReference>
<sequence length="328" mass="37319">MVILILSSRALSTGEVYGTGCDAKRASLARYKPRIKIEPGALDDLGRLIPMQLTVVLQALNISRYFACEDNNNPRSNICFIHSLITQTSSKSKRGCVTFLWLSPIQCLSSIFISYWLLTLRVIVLYQRSPLVKSILYFSLGACYLTALGVLISCQYNLSQMNTYVGLVDICVPAELSSRIQVVFEAPLVFEGIMFSTLIYRAWADLKSRGSMGMLPLLRVLYRDGILFFIVMTATRIWNIYKYAKRPIYETLEGPYIMWSIVSVLSCRIYLNIVRAAQNLQQGTRPSQWSSMREQEYSLWEFTSFRRSDSSIQVREEGTSSDGRTIDT</sequence>
<evidence type="ECO:0000313" key="3">
    <source>
        <dbReference type="Proteomes" id="UP000007148"/>
    </source>
</evidence>
<evidence type="ECO:0000256" key="1">
    <source>
        <dbReference type="SAM" id="Phobius"/>
    </source>
</evidence>
<dbReference type="Proteomes" id="UP000007148">
    <property type="component" value="Unassembled WGS sequence"/>
</dbReference>
<dbReference type="AlphaFoldDB" id="G4TNK4"/>
<keyword evidence="1" id="KW-0812">Transmembrane</keyword>
<name>G4TNK4_SERID</name>
<dbReference type="HOGENOM" id="CLU_847632_0_0_1"/>
<keyword evidence="1" id="KW-1133">Transmembrane helix</keyword>
<proteinExistence type="predicted"/>
<accession>G4TNK4</accession>
<gene>
    <name evidence="2" type="ORF">PIIN_06828</name>
</gene>
<protein>
    <submittedName>
        <fullName evidence="2">Uncharacterized protein</fullName>
    </submittedName>
</protein>
<feature type="transmembrane region" description="Helical" evidence="1">
    <location>
        <begin position="178"/>
        <end position="200"/>
    </location>
</feature>
<keyword evidence="3" id="KW-1185">Reference proteome</keyword>
<feature type="transmembrane region" description="Helical" evidence="1">
    <location>
        <begin position="135"/>
        <end position="158"/>
    </location>
</feature>
<feature type="transmembrane region" description="Helical" evidence="1">
    <location>
        <begin position="221"/>
        <end position="241"/>
    </location>
</feature>
<feature type="transmembrane region" description="Helical" evidence="1">
    <location>
        <begin position="99"/>
        <end position="123"/>
    </location>
</feature>
<keyword evidence="1" id="KW-0472">Membrane</keyword>
<organism evidence="2 3">
    <name type="scientific">Serendipita indica (strain DSM 11827)</name>
    <name type="common">Root endophyte fungus</name>
    <name type="synonym">Piriformospora indica</name>
    <dbReference type="NCBI Taxonomy" id="1109443"/>
    <lineage>
        <taxon>Eukaryota</taxon>
        <taxon>Fungi</taxon>
        <taxon>Dikarya</taxon>
        <taxon>Basidiomycota</taxon>
        <taxon>Agaricomycotina</taxon>
        <taxon>Agaricomycetes</taxon>
        <taxon>Sebacinales</taxon>
        <taxon>Serendipitaceae</taxon>
        <taxon>Serendipita</taxon>
    </lineage>
</organism>
<evidence type="ECO:0000313" key="2">
    <source>
        <dbReference type="EMBL" id="CCA72891.1"/>
    </source>
</evidence>
<comment type="caution">
    <text evidence="2">The sequence shown here is derived from an EMBL/GenBank/DDBJ whole genome shotgun (WGS) entry which is preliminary data.</text>
</comment>